<comment type="similarity">
    <text evidence="2 12">Belongs to the peptidase M48B family.</text>
</comment>
<dbReference type="RefSeq" id="WP_132314415.1">
    <property type="nucleotide sequence ID" value="NZ_FWZT01000001.1"/>
</dbReference>
<evidence type="ECO:0000256" key="4">
    <source>
        <dbReference type="ARBA" id="ARBA00022670"/>
    </source>
</evidence>
<evidence type="ECO:0000256" key="11">
    <source>
        <dbReference type="ARBA" id="ARBA00023136"/>
    </source>
</evidence>
<feature type="transmembrane region" description="Helical" evidence="12">
    <location>
        <begin position="43"/>
        <end position="64"/>
    </location>
</feature>
<dbReference type="NCBIfam" id="NF003965">
    <property type="entry name" value="PRK05457.1"/>
    <property type="match status" value="1"/>
</dbReference>
<sequence length="303" mass="33251">MKRWLIFAAVNIAIIITISIVMNLIFAFLGIDPSYMSGGKLNYETLAIFCLVWGMGGSFISLMLSKKMVKWSMGVQIIDPNAGGEYGELVRTVHRLAKGAGLSKMPEVGIYPGQELNAFATGPSKNNSLVAVSEGLLRHMTRDEVEGVLGHEVAHIANGDMVTMTLIQGVINAFVMFFARIAAFAVDQFLRGDDEEGQGLGWFAHMGVVILFEILFGMIGMVIVAWFSRHREYRADSGGARLAGRPKMEAALQKLRAGMELNRDGDPALATLKISSKPSKFAALFSTHPPLEDRIQRLREMRA</sequence>
<feature type="transmembrane region" description="Helical" evidence="12">
    <location>
        <begin position="202"/>
        <end position="227"/>
    </location>
</feature>
<evidence type="ECO:0000256" key="10">
    <source>
        <dbReference type="ARBA" id="ARBA00023049"/>
    </source>
</evidence>
<keyword evidence="7 12" id="KW-0378">Hydrolase</keyword>
<dbReference type="STRING" id="1513793.SAMN06296036_101471"/>
<keyword evidence="15" id="KW-1185">Reference proteome</keyword>
<feature type="transmembrane region" description="Helical" evidence="12">
    <location>
        <begin position="170"/>
        <end position="190"/>
    </location>
</feature>
<evidence type="ECO:0000256" key="8">
    <source>
        <dbReference type="ARBA" id="ARBA00022833"/>
    </source>
</evidence>
<keyword evidence="9 12" id="KW-1133">Transmembrane helix</keyword>
<evidence type="ECO:0000256" key="3">
    <source>
        <dbReference type="ARBA" id="ARBA00022475"/>
    </source>
</evidence>
<feature type="domain" description="Peptidase M48" evidence="13">
    <location>
        <begin position="87"/>
        <end position="301"/>
    </location>
</feature>
<protein>
    <recommendedName>
        <fullName evidence="12">Protease HtpX homolog</fullName>
        <ecNumber evidence="12">3.4.24.-</ecNumber>
    </recommendedName>
</protein>
<dbReference type="EC" id="3.4.24.-" evidence="12"/>
<dbReference type="Proteomes" id="UP000192907">
    <property type="component" value="Unassembled WGS sequence"/>
</dbReference>
<dbReference type="GO" id="GO:0004222">
    <property type="term" value="F:metalloendopeptidase activity"/>
    <property type="evidence" value="ECO:0007669"/>
    <property type="project" value="UniProtKB-UniRule"/>
</dbReference>
<evidence type="ECO:0000256" key="7">
    <source>
        <dbReference type="ARBA" id="ARBA00022801"/>
    </source>
</evidence>
<evidence type="ECO:0000259" key="13">
    <source>
        <dbReference type="Pfam" id="PF01435"/>
    </source>
</evidence>
<accession>A0A1Y6B5Y2</accession>
<dbReference type="EMBL" id="FWZT01000001">
    <property type="protein sequence ID" value="SME91681.1"/>
    <property type="molecule type" value="Genomic_DNA"/>
</dbReference>
<organism evidence="14 15">
    <name type="scientific">Pseudobacteriovorax antillogorgiicola</name>
    <dbReference type="NCBI Taxonomy" id="1513793"/>
    <lineage>
        <taxon>Bacteria</taxon>
        <taxon>Pseudomonadati</taxon>
        <taxon>Bdellovibrionota</taxon>
        <taxon>Oligoflexia</taxon>
        <taxon>Oligoflexales</taxon>
        <taxon>Pseudobacteriovoracaceae</taxon>
        <taxon>Pseudobacteriovorax</taxon>
    </lineage>
</organism>
<dbReference type="PANTHER" id="PTHR43221">
    <property type="entry name" value="PROTEASE HTPX"/>
    <property type="match status" value="1"/>
</dbReference>
<dbReference type="Pfam" id="PF01435">
    <property type="entry name" value="Peptidase_M48"/>
    <property type="match status" value="1"/>
</dbReference>
<feature type="binding site" evidence="12">
    <location>
        <position position="155"/>
    </location>
    <ligand>
        <name>Zn(2+)</name>
        <dbReference type="ChEBI" id="CHEBI:29105"/>
        <note>catalytic</note>
    </ligand>
</feature>
<evidence type="ECO:0000256" key="5">
    <source>
        <dbReference type="ARBA" id="ARBA00022692"/>
    </source>
</evidence>
<feature type="active site" evidence="12">
    <location>
        <position position="152"/>
    </location>
</feature>
<keyword evidence="10 12" id="KW-0482">Metalloprotease</keyword>
<evidence type="ECO:0000313" key="15">
    <source>
        <dbReference type="Proteomes" id="UP000192907"/>
    </source>
</evidence>
<dbReference type="GO" id="GO:0006508">
    <property type="term" value="P:proteolysis"/>
    <property type="evidence" value="ECO:0007669"/>
    <property type="project" value="UniProtKB-KW"/>
</dbReference>
<name>A0A1Y6B5Y2_9BACT</name>
<dbReference type="Gene3D" id="3.30.2010.10">
    <property type="entry name" value="Metalloproteases ('zincins'), catalytic domain"/>
    <property type="match status" value="1"/>
</dbReference>
<evidence type="ECO:0000313" key="14">
    <source>
        <dbReference type="EMBL" id="SME91681.1"/>
    </source>
</evidence>
<keyword evidence="14" id="KW-0346">Stress response</keyword>
<comment type="cofactor">
    <cofactor evidence="12">
        <name>Zn(2+)</name>
        <dbReference type="ChEBI" id="CHEBI:29105"/>
    </cofactor>
    <text evidence="12">Binds 1 zinc ion per subunit.</text>
</comment>
<dbReference type="InterPro" id="IPR022919">
    <property type="entry name" value="Pept_M48_protease_HtpX"/>
</dbReference>
<dbReference type="AlphaFoldDB" id="A0A1Y6B5Y2"/>
<comment type="subcellular location">
    <subcellularLocation>
        <location evidence="1 12">Cell membrane</location>
        <topology evidence="1 12">Multi-pass membrane protein</topology>
    </subcellularLocation>
</comment>
<evidence type="ECO:0000256" key="1">
    <source>
        <dbReference type="ARBA" id="ARBA00004651"/>
    </source>
</evidence>
<keyword evidence="8 12" id="KW-0862">Zinc</keyword>
<evidence type="ECO:0000256" key="12">
    <source>
        <dbReference type="HAMAP-Rule" id="MF_00188"/>
    </source>
</evidence>
<evidence type="ECO:0000256" key="2">
    <source>
        <dbReference type="ARBA" id="ARBA00009779"/>
    </source>
</evidence>
<dbReference type="GO" id="GO:0005886">
    <property type="term" value="C:plasma membrane"/>
    <property type="evidence" value="ECO:0007669"/>
    <property type="project" value="UniProtKB-SubCell"/>
</dbReference>
<keyword evidence="5 12" id="KW-0812">Transmembrane</keyword>
<evidence type="ECO:0000256" key="9">
    <source>
        <dbReference type="ARBA" id="ARBA00022989"/>
    </source>
</evidence>
<dbReference type="PANTHER" id="PTHR43221:SF1">
    <property type="entry name" value="PROTEASE HTPX"/>
    <property type="match status" value="1"/>
</dbReference>
<keyword evidence="3 12" id="KW-1003">Cell membrane</keyword>
<proteinExistence type="inferred from homology"/>
<feature type="transmembrane region" description="Helical" evidence="12">
    <location>
        <begin position="7"/>
        <end position="31"/>
    </location>
</feature>
<dbReference type="GO" id="GO:0008270">
    <property type="term" value="F:zinc ion binding"/>
    <property type="evidence" value="ECO:0007669"/>
    <property type="project" value="UniProtKB-UniRule"/>
</dbReference>
<dbReference type="CDD" id="cd07335">
    <property type="entry name" value="M48B_HtpX_like"/>
    <property type="match status" value="1"/>
</dbReference>
<evidence type="ECO:0000256" key="6">
    <source>
        <dbReference type="ARBA" id="ARBA00022723"/>
    </source>
</evidence>
<dbReference type="HAMAP" id="MF_00188">
    <property type="entry name" value="Pept_M48_protease_HtpX"/>
    <property type="match status" value="1"/>
</dbReference>
<feature type="binding site" evidence="12">
    <location>
        <position position="151"/>
    </location>
    <ligand>
        <name>Zn(2+)</name>
        <dbReference type="ChEBI" id="CHEBI:29105"/>
        <note>catalytic</note>
    </ligand>
</feature>
<keyword evidence="11 12" id="KW-0472">Membrane</keyword>
<dbReference type="OrthoDB" id="5293295at2"/>
<reference evidence="15" key="1">
    <citation type="submission" date="2017-04" db="EMBL/GenBank/DDBJ databases">
        <authorList>
            <person name="Varghese N."/>
            <person name="Submissions S."/>
        </authorList>
    </citation>
    <scope>NUCLEOTIDE SEQUENCE [LARGE SCALE GENOMIC DNA]</scope>
    <source>
        <strain evidence="15">RKEM611</strain>
    </source>
</reference>
<dbReference type="InterPro" id="IPR001915">
    <property type="entry name" value="Peptidase_M48"/>
</dbReference>
<keyword evidence="6 12" id="KW-0479">Metal-binding</keyword>
<feature type="binding site" evidence="12">
    <location>
        <position position="232"/>
    </location>
    <ligand>
        <name>Zn(2+)</name>
        <dbReference type="ChEBI" id="CHEBI:29105"/>
        <note>catalytic</note>
    </ligand>
</feature>
<gene>
    <name evidence="12" type="primary">htpX</name>
    <name evidence="14" type="ORF">SAMN06296036_101471</name>
</gene>
<keyword evidence="4 12" id="KW-0645">Protease</keyword>
<dbReference type="InterPro" id="IPR050083">
    <property type="entry name" value="HtpX_protease"/>
</dbReference>